<evidence type="ECO:0000313" key="1">
    <source>
        <dbReference type="EMBL" id="OLL24187.1"/>
    </source>
</evidence>
<dbReference type="Proteomes" id="UP000186594">
    <property type="component" value="Unassembled WGS sequence"/>
</dbReference>
<accession>A0A1U7LNG0</accession>
<dbReference type="EMBL" id="LXFE01000941">
    <property type="protein sequence ID" value="OLL24187.1"/>
    <property type="molecule type" value="Genomic_DNA"/>
</dbReference>
<proteinExistence type="predicted"/>
<sequence length="121" mass="13846">MFCILLYQQRHMSGMFSQVSTYSRVLDTSSTTSNSVATTLQKLTETMKAFTAYTETVRFQQEEVRTNVVVFETVRVSIETYILNTIHLAPTEARGCLTNYLQLSQDLRLHVHESKLSCLNV</sequence>
<reference evidence="1 2" key="1">
    <citation type="submission" date="2016-04" db="EMBL/GenBank/DDBJ databases">
        <title>Evolutionary innovation and constraint leading to complex multicellularity in the Ascomycota.</title>
        <authorList>
            <person name="Cisse O."/>
            <person name="Nguyen A."/>
            <person name="Hewitt D.A."/>
            <person name="Jedd G."/>
            <person name="Stajich J.E."/>
        </authorList>
    </citation>
    <scope>NUCLEOTIDE SEQUENCE [LARGE SCALE GENOMIC DNA]</scope>
    <source>
        <strain evidence="1 2">DAH-3</strain>
    </source>
</reference>
<evidence type="ECO:0000313" key="2">
    <source>
        <dbReference type="Proteomes" id="UP000186594"/>
    </source>
</evidence>
<organism evidence="1 2">
    <name type="scientific">Neolecta irregularis (strain DAH-3)</name>
    <dbReference type="NCBI Taxonomy" id="1198029"/>
    <lineage>
        <taxon>Eukaryota</taxon>
        <taxon>Fungi</taxon>
        <taxon>Dikarya</taxon>
        <taxon>Ascomycota</taxon>
        <taxon>Taphrinomycotina</taxon>
        <taxon>Neolectales</taxon>
        <taxon>Neolectaceae</taxon>
        <taxon>Neolecta</taxon>
    </lineage>
</organism>
<comment type="caution">
    <text evidence="1">The sequence shown here is derived from an EMBL/GenBank/DDBJ whole genome shotgun (WGS) entry which is preliminary data.</text>
</comment>
<dbReference type="AlphaFoldDB" id="A0A1U7LNG0"/>
<name>A0A1U7LNG0_NEOID</name>
<protein>
    <submittedName>
        <fullName evidence="1">Uncharacterized protein</fullName>
    </submittedName>
</protein>
<keyword evidence="2" id="KW-1185">Reference proteome</keyword>
<gene>
    <name evidence="1" type="ORF">NEOLI_002998</name>
</gene>